<dbReference type="WBParaSite" id="nRc.2.0.1.t38480-RA">
    <property type="protein sequence ID" value="nRc.2.0.1.t38480-RA"/>
    <property type="gene ID" value="nRc.2.0.1.g38480"/>
</dbReference>
<dbReference type="GO" id="GO:0008076">
    <property type="term" value="C:voltage-gated potassium channel complex"/>
    <property type="evidence" value="ECO:0007669"/>
    <property type="project" value="TreeGrafter"/>
</dbReference>
<reference evidence="2" key="1">
    <citation type="submission" date="2022-11" db="UniProtKB">
        <authorList>
            <consortium name="WormBaseParasite"/>
        </authorList>
    </citation>
    <scope>IDENTIFICATION</scope>
</reference>
<dbReference type="Gene3D" id="2.60.120.10">
    <property type="entry name" value="Jelly Rolls"/>
    <property type="match status" value="1"/>
</dbReference>
<dbReference type="InterPro" id="IPR050818">
    <property type="entry name" value="KCNH_animal-type"/>
</dbReference>
<keyword evidence="1" id="KW-1185">Reference proteome</keyword>
<sequence length="230" mass="26928">KGDVFGDEFWKESGVGQSATNVRALTYSDLHKIKSSDLLEILNFYEAFANSFSRNLVLTYNIRKKMKFRKIVDVKREKELEAETRNQMRTIAHNHPVRKLLSKISRKYLLSSKLRWRQSSKTPSNINSKDCSLYPNYRQHLDGSSVHRKKSQSNMSLMETLSNQSSFYIPNHYMLVSVQEYQNLMEFIAEFRLEMLTKIRAASNRIDEIEKIVAAMIQWYQNNAQSKNGI</sequence>
<dbReference type="AlphaFoldDB" id="A0A915KKY0"/>
<accession>A0A915KKY0</accession>
<dbReference type="GO" id="GO:0005249">
    <property type="term" value="F:voltage-gated potassium channel activity"/>
    <property type="evidence" value="ECO:0007669"/>
    <property type="project" value="TreeGrafter"/>
</dbReference>
<evidence type="ECO:0000313" key="1">
    <source>
        <dbReference type="Proteomes" id="UP000887565"/>
    </source>
</evidence>
<dbReference type="InterPro" id="IPR014710">
    <property type="entry name" value="RmlC-like_jellyroll"/>
</dbReference>
<name>A0A915KKY0_ROMCU</name>
<dbReference type="Proteomes" id="UP000887565">
    <property type="component" value="Unplaced"/>
</dbReference>
<evidence type="ECO:0000313" key="2">
    <source>
        <dbReference type="WBParaSite" id="nRc.2.0.1.t38480-RA"/>
    </source>
</evidence>
<proteinExistence type="predicted"/>
<organism evidence="1 2">
    <name type="scientific">Romanomermis culicivorax</name>
    <name type="common">Nematode worm</name>
    <dbReference type="NCBI Taxonomy" id="13658"/>
    <lineage>
        <taxon>Eukaryota</taxon>
        <taxon>Metazoa</taxon>
        <taxon>Ecdysozoa</taxon>
        <taxon>Nematoda</taxon>
        <taxon>Enoplea</taxon>
        <taxon>Dorylaimia</taxon>
        <taxon>Mermithida</taxon>
        <taxon>Mermithoidea</taxon>
        <taxon>Mermithidae</taxon>
        <taxon>Romanomermis</taxon>
    </lineage>
</organism>
<protein>
    <submittedName>
        <fullName evidence="2">Cyclic nucleotide-binding domain-containing protein</fullName>
    </submittedName>
</protein>
<dbReference type="PANTHER" id="PTHR10217">
    <property type="entry name" value="VOLTAGE AND LIGAND GATED POTASSIUM CHANNEL"/>
    <property type="match status" value="1"/>
</dbReference>
<dbReference type="GO" id="GO:0042391">
    <property type="term" value="P:regulation of membrane potential"/>
    <property type="evidence" value="ECO:0007669"/>
    <property type="project" value="TreeGrafter"/>
</dbReference>
<dbReference type="PANTHER" id="PTHR10217:SF435">
    <property type="entry name" value="POTASSIUM VOLTAGE-GATED CHANNEL PROTEIN EAG"/>
    <property type="match status" value="1"/>
</dbReference>